<dbReference type="EMBL" id="CP045900">
    <property type="protein sequence ID" value="QQP42037.1"/>
    <property type="molecule type" value="Genomic_DNA"/>
</dbReference>
<dbReference type="AlphaFoldDB" id="A0A7T8H2A9"/>
<accession>A0A7T8H2A9</accession>
<feature type="non-terminal residue" evidence="1">
    <location>
        <position position="57"/>
    </location>
</feature>
<name>A0A7T8H2A9_CALRO</name>
<proteinExistence type="predicted"/>
<feature type="non-terminal residue" evidence="1">
    <location>
        <position position="1"/>
    </location>
</feature>
<protein>
    <submittedName>
        <fullName evidence="1">LOC100122304</fullName>
    </submittedName>
</protein>
<gene>
    <name evidence="1" type="ORF">FKW44_016577</name>
</gene>
<reference evidence="2" key="1">
    <citation type="submission" date="2021-01" db="EMBL/GenBank/DDBJ databases">
        <title>Caligus Genome Assembly.</title>
        <authorList>
            <person name="Gallardo-Escarate C."/>
        </authorList>
    </citation>
    <scope>NUCLEOTIDE SEQUENCE [LARGE SCALE GENOMIC DNA]</scope>
</reference>
<organism evidence="1 2">
    <name type="scientific">Caligus rogercresseyi</name>
    <name type="common">Sea louse</name>
    <dbReference type="NCBI Taxonomy" id="217165"/>
    <lineage>
        <taxon>Eukaryota</taxon>
        <taxon>Metazoa</taxon>
        <taxon>Ecdysozoa</taxon>
        <taxon>Arthropoda</taxon>
        <taxon>Crustacea</taxon>
        <taxon>Multicrustacea</taxon>
        <taxon>Hexanauplia</taxon>
        <taxon>Copepoda</taxon>
        <taxon>Siphonostomatoida</taxon>
        <taxon>Caligidae</taxon>
        <taxon>Caligus</taxon>
    </lineage>
</organism>
<dbReference type="OrthoDB" id="6352735at2759"/>
<sequence length="57" mass="6548">FKEPSNTPIYTNEVGDSIVIPDEGPWRFGKPSEFSSFIFMKFAYRSNGTQKNHHHSS</sequence>
<dbReference type="Proteomes" id="UP000595437">
    <property type="component" value="Chromosome 11"/>
</dbReference>
<keyword evidence="2" id="KW-1185">Reference proteome</keyword>
<evidence type="ECO:0000313" key="1">
    <source>
        <dbReference type="EMBL" id="QQP42037.1"/>
    </source>
</evidence>
<evidence type="ECO:0000313" key="2">
    <source>
        <dbReference type="Proteomes" id="UP000595437"/>
    </source>
</evidence>